<evidence type="ECO:0000256" key="8">
    <source>
        <dbReference type="ARBA" id="ARBA00023002"/>
    </source>
</evidence>
<dbReference type="SUPFAM" id="SSF51735">
    <property type="entry name" value="NAD(P)-binding Rossmann-fold domains"/>
    <property type="match status" value="1"/>
</dbReference>
<dbReference type="InterPro" id="IPR006108">
    <property type="entry name" value="3HC_DH_C"/>
</dbReference>
<dbReference type="GO" id="GO:0006635">
    <property type="term" value="P:fatty acid beta-oxidation"/>
    <property type="evidence" value="ECO:0007669"/>
    <property type="project" value="UniProtKB-UniPathway"/>
</dbReference>
<dbReference type="EC" id="4.2.1.17" evidence="5"/>
<keyword evidence="7" id="KW-0442">Lipid degradation</keyword>
<gene>
    <name evidence="17" type="ORF">COA71_14230</name>
</gene>
<dbReference type="PROSITE" id="PS00166">
    <property type="entry name" value="ENOYL_COA_HYDRATASE"/>
    <property type="match status" value="1"/>
</dbReference>
<keyword evidence="8" id="KW-0560">Oxidoreductase</keyword>
<proteinExistence type="inferred from homology"/>
<dbReference type="InterPro" id="IPR029045">
    <property type="entry name" value="ClpP/crotonase-like_dom_sf"/>
</dbReference>
<dbReference type="Gene3D" id="3.40.50.720">
    <property type="entry name" value="NAD(P)-binding Rossmann-like Domain"/>
    <property type="match status" value="1"/>
</dbReference>
<evidence type="ECO:0000256" key="2">
    <source>
        <dbReference type="ARBA" id="ARBA00007005"/>
    </source>
</evidence>
<keyword evidence="9" id="KW-0520">NAD</keyword>
<evidence type="ECO:0000256" key="11">
    <source>
        <dbReference type="ARBA" id="ARBA00023239"/>
    </source>
</evidence>
<comment type="similarity">
    <text evidence="14">Belongs to the enoyl-CoA hydratase/isomerase family.</text>
</comment>
<evidence type="ECO:0000313" key="17">
    <source>
        <dbReference type="EMBL" id="PCJ39275.1"/>
    </source>
</evidence>
<evidence type="ECO:0000256" key="6">
    <source>
        <dbReference type="ARBA" id="ARBA00022832"/>
    </source>
</evidence>
<dbReference type="InterPro" id="IPR013328">
    <property type="entry name" value="6PGD_dom2"/>
</dbReference>
<accession>A0A2A5C6R3</accession>
<dbReference type="InterPro" id="IPR001753">
    <property type="entry name" value="Enoyl-CoA_hydra/iso"/>
</dbReference>
<evidence type="ECO:0000256" key="4">
    <source>
        <dbReference type="ARBA" id="ARBA00009463"/>
    </source>
</evidence>
<dbReference type="PROSITE" id="PS00067">
    <property type="entry name" value="3HCDH"/>
    <property type="match status" value="1"/>
</dbReference>
<comment type="similarity">
    <text evidence="2">In the central section; belongs to the 3-hydroxyacyl-CoA dehydrogenase family.</text>
</comment>
<evidence type="ECO:0000256" key="1">
    <source>
        <dbReference type="ARBA" id="ARBA00005005"/>
    </source>
</evidence>
<dbReference type="EMBL" id="NVWI01000016">
    <property type="protein sequence ID" value="PCJ39275.1"/>
    <property type="molecule type" value="Genomic_DNA"/>
</dbReference>
<evidence type="ECO:0000259" key="16">
    <source>
        <dbReference type="Pfam" id="PF02737"/>
    </source>
</evidence>
<evidence type="ECO:0000256" key="3">
    <source>
        <dbReference type="ARBA" id="ARBA00008750"/>
    </source>
</evidence>
<dbReference type="SUPFAM" id="SSF48179">
    <property type="entry name" value="6-phosphogluconate dehydrogenase C-terminal domain-like"/>
    <property type="match status" value="2"/>
</dbReference>
<dbReference type="Pfam" id="PF00378">
    <property type="entry name" value="ECH_1"/>
    <property type="match status" value="1"/>
</dbReference>
<feature type="domain" description="3-hydroxyacyl-CoA dehydrogenase NAD binding" evidence="16">
    <location>
        <begin position="320"/>
        <end position="493"/>
    </location>
</feature>
<feature type="domain" description="3-hydroxyacyl-CoA dehydrogenase C-terminal" evidence="15">
    <location>
        <begin position="497"/>
        <end position="588"/>
    </location>
</feature>
<comment type="similarity">
    <text evidence="4">Belongs to the 3-hydroxyacyl-CoA dehydrogenase family.</text>
</comment>
<comment type="catalytic activity">
    <reaction evidence="13">
        <text>a (3S)-3-hydroxyacyl-CoA + NAD(+) = a 3-oxoacyl-CoA + NADH + H(+)</text>
        <dbReference type="Rhea" id="RHEA:22432"/>
        <dbReference type="ChEBI" id="CHEBI:15378"/>
        <dbReference type="ChEBI" id="CHEBI:57318"/>
        <dbReference type="ChEBI" id="CHEBI:57540"/>
        <dbReference type="ChEBI" id="CHEBI:57945"/>
        <dbReference type="ChEBI" id="CHEBI:90726"/>
        <dbReference type="EC" id="1.1.1.35"/>
    </reaction>
</comment>
<dbReference type="SUPFAM" id="SSF52096">
    <property type="entry name" value="ClpP/crotonase"/>
    <property type="match status" value="1"/>
</dbReference>
<comment type="similarity">
    <text evidence="3">In the N-terminal section; belongs to the enoyl-CoA hydratase/isomerase family.</text>
</comment>
<dbReference type="Pfam" id="PF00725">
    <property type="entry name" value="3HCDH"/>
    <property type="match status" value="1"/>
</dbReference>
<dbReference type="CDD" id="cd06558">
    <property type="entry name" value="crotonase-like"/>
    <property type="match status" value="1"/>
</dbReference>
<evidence type="ECO:0000256" key="9">
    <source>
        <dbReference type="ARBA" id="ARBA00023027"/>
    </source>
</evidence>
<dbReference type="UniPathway" id="UPA00659"/>
<dbReference type="PANTHER" id="PTHR43612:SF3">
    <property type="entry name" value="TRIFUNCTIONAL ENZYME SUBUNIT ALPHA, MITOCHONDRIAL"/>
    <property type="match status" value="1"/>
</dbReference>
<protein>
    <recommendedName>
        <fullName evidence="5">enoyl-CoA hydratase</fullName>
        <ecNumber evidence="5">4.2.1.17</ecNumber>
    </recommendedName>
</protein>
<keyword evidence="6" id="KW-0276">Fatty acid metabolism</keyword>
<organism evidence="17 18">
    <name type="scientific">SAR86 cluster bacterium</name>
    <dbReference type="NCBI Taxonomy" id="2030880"/>
    <lineage>
        <taxon>Bacteria</taxon>
        <taxon>Pseudomonadati</taxon>
        <taxon>Pseudomonadota</taxon>
        <taxon>Gammaproteobacteria</taxon>
        <taxon>SAR86 cluster</taxon>
    </lineage>
</organism>
<sequence>MSETKFEGLLQLPNLILEQDGDNLVWLRFDQQDSSTNVLSKAMFSDLNAALDKLEEIKPAGLVITSNKKSGFIAGANIEEFTQVENSEQIIALIERGQSTFNRIESLPFPSIALIHGFCLGGGYELALACDYRLVNADEGARLGLPEVLLGIHPGFGGSARLIRLLGVLQAMPLMLAGRTLDAYSAKRIGMIDELLPARNLTQAIATYLKKKKAKRSKKLLFSFLELPFMRSLIAKRICKETAKKIRKEHYPAPYALIDLWQKNGGSFTDMMVGEGPSIAALFEHPTAQNLVKVFFMQQQLKKLGTNKKELGKKELRPTHVHVIGAGVMGGDIAAWCALRGMTVTLQDREAKFIEPALKRAAALFEKRVKDKVKRQAILDHLIPDIQGSGVERADVVIEAIVENLEAKVALFKALEPRLKPGAILASNTSSIPLESMASMLREPGRLLGIHFFNPVAKMQLVEVITCEQTEPQWFDKGLEFVTSINRLPLPVKSSPGFLVNRVLLPYLIEAVELLDEGVAAERIDAAMLEFGMPMGPVTLADTVGLDICFSVANILSASFELSVPELLRKKVEQGDLGLKTGKGFYVYKKGKAVKSKNISSFGPGKDEITERLLLRLLNECVACLREGIVENAEQLNAGMIFGTGFAPFRAGPMSYIQDQGVAEILNKFTRYQEEVGDRFIPDAGWQALLEAQKSEKNRS</sequence>
<dbReference type="AlphaFoldDB" id="A0A2A5C6R3"/>
<evidence type="ECO:0000256" key="5">
    <source>
        <dbReference type="ARBA" id="ARBA00012076"/>
    </source>
</evidence>
<evidence type="ECO:0000256" key="7">
    <source>
        <dbReference type="ARBA" id="ARBA00022963"/>
    </source>
</evidence>
<reference evidence="18" key="1">
    <citation type="submission" date="2017-08" db="EMBL/GenBank/DDBJ databases">
        <title>A dynamic microbial community with high functional redundancy inhabits the cold, oxic subseafloor aquifer.</title>
        <authorList>
            <person name="Tully B.J."/>
            <person name="Wheat C.G."/>
            <person name="Glazer B.T."/>
            <person name="Huber J.A."/>
        </authorList>
    </citation>
    <scope>NUCLEOTIDE SEQUENCE [LARGE SCALE GENOMIC DNA]</scope>
</reference>
<dbReference type="InterPro" id="IPR036291">
    <property type="entry name" value="NAD(P)-bd_dom_sf"/>
</dbReference>
<dbReference type="Gene3D" id="1.10.1040.10">
    <property type="entry name" value="N-(1-d-carboxylethyl)-l-norvaline Dehydrogenase, domain 2"/>
    <property type="match status" value="2"/>
</dbReference>
<comment type="pathway">
    <text evidence="1">Lipid metabolism; fatty acid beta-oxidation.</text>
</comment>
<keyword evidence="12" id="KW-0511">Multifunctional enzyme</keyword>
<dbReference type="Gene3D" id="3.90.226.10">
    <property type="entry name" value="2-enoyl-CoA Hydratase, Chain A, domain 1"/>
    <property type="match status" value="1"/>
</dbReference>
<dbReference type="GO" id="GO:0070403">
    <property type="term" value="F:NAD+ binding"/>
    <property type="evidence" value="ECO:0007669"/>
    <property type="project" value="InterPro"/>
</dbReference>
<dbReference type="Pfam" id="PF02737">
    <property type="entry name" value="3HCDH_N"/>
    <property type="match status" value="1"/>
</dbReference>
<keyword evidence="11" id="KW-0456">Lyase</keyword>
<evidence type="ECO:0000256" key="12">
    <source>
        <dbReference type="ARBA" id="ARBA00023268"/>
    </source>
</evidence>
<keyword evidence="10" id="KW-0443">Lipid metabolism</keyword>
<dbReference type="GO" id="GO:0016509">
    <property type="term" value="F:long-chain (3S)-3-hydroxyacyl-CoA dehydrogenase (NAD+) activity"/>
    <property type="evidence" value="ECO:0007669"/>
    <property type="project" value="TreeGrafter"/>
</dbReference>
<dbReference type="InterPro" id="IPR050136">
    <property type="entry name" value="FA_oxidation_alpha_subunit"/>
</dbReference>
<evidence type="ECO:0000259" key="15">
    <source>
        <dbReference type="Pfam" id="PF00725"/>
    </source>
</evidence>
<dbReference type="Proteomes" id="UP000228987">
    <property type="component" value="Unassembled WGS sequence"/>
</dbReference>
<dbReference type="PANTHER" id="PTHR43612">
    <property type="entry name" value="TRIFUNCTIONAL ENZYME SUBUNIT ALPHA"/>
    <property type="match status" value="1"/>
</dbReference>
<comment type="caution">
    <text evidence="17">The sequence shown here is derived from an EMBL/GenBank/DDBJ whole genome shotgun (WGS) entry which is preliminary data.</text>
</comment>
<evidence type="ECO:0000313" key="18">
    <source>
        <dbReference type="Proteomes" id="UP000228987"/>
    </source>
</evidence>
<evidence type="ECO:0000256" key="10">
    <source>
        <dbReference type="ARBA" id="ARBA00023098"/>
    </source>
</evidence>
<dbReference type="InterPro" id="IPR006180">
    <property type="entry name" value="3-OHacyl-CoA_DH_CS"/>
</dbReference>
<evidence type="ECO:0000256" key="13">
    <source>
        <dbReference type="ARBA" id="ARBA00049556"/>
    </source>
</evidence>
<dbReference type="GO" id="GO:0004300">
    <property type="term" value="F:enoyl-CoA hydratase activity"/>
    <property type="evidence" value="ECO:0007669"/>
    <property type="project" value="UniProtKB-EC"/>
</dbReference>
<dbReference type="InterPro" id="IPR008927">
    <property type="entry name" value="6-PGluconate_DH-like_C_sf"/>
</dbReference>
<dbReference type="InterPro" id="IPR006176">
    <property type="entry name" value="3-OHacyl-CoA_DH_NAD-bd"/>
</dbReference>
<dbReference type="InterPro" id="IPR018376">
    <property type="entry name" value="Enoyl-CoA_hyd/isom_CS"/>
</dbReference>
<evidence type="ECO:0000256" key="14">
    <source>
        <dbReference type="RuleBase" id="RU003707"/>
    </source>
</evidence>
<name>A0A2A5C6R3_9GAMM</name>